<dbReference type="InterPro" id="IPR015890">
    <property type="entry name" value="Chorismate_C"/>
</dbReference>
<dbReference type="Pfam" id="PF00425">
    <property type="entry name" value="Chorismate_bind"/>
    <property type="match status" value="1"/>
</dbReference>
<evidence type="ECO:0000259" key="2">
    <source>
        <dbReference type="Pfam" id="PF00117"/>
    </source>
</evidence>
<dbReference type="PRINTS" id="PR00096">
    <property type="entry name" value="GATASE"/>
</dbReference>
<dbReference type="PANTHER" id="PTHR11236:SF9">
    <property type="entry name" value="ANTHRANILATE SYNTHASE COMPONENT 1"/>
    <property type="match status" value="1"/>
</dbReference>
<dbReference type="InterPro" id="IPR019999">
    <property type="entry name" value="Anth_synth_I-like"/>
</dbReference>
<dbReference type="NCBIfam" id="TIGR00566">
    <property type="entry name" value="trpG_papA"/>
    <property type="match status" value="1"/>
</dbReference>
<dbReference type="PROSITE" id="PS51273">
    <property type="entry name" value="GATASE_TYPE_1"/>
    <property type="match status" value="1"/>
</dbReference>
<dbReference type="InterPro" id="IPR017926">
    <property type="entry name" value="GATASE"/>
</dbReference>
<dbReference type="EMBL" id="UINC01031638">
    <property type="protein sequence ID" value="SVB18010.1"/>
    <property type="molecule type" value="Genomic_DNA"/>
</dbReference>
<dbReference type="SUPFAM" id="SSF52317">
    <property type="entry name" value="Class I glutamine amidotransferase-like"/>
    <property type="match status" value="1"/>
</dbReference>
<keyword evidence="1" id="KW-0315">Glutamine amidotransferase</keyword>
<dbReference type="PANTHER" id="PTHR11236">
    <property type="entry name" value="AMINOBENZOATE/ANTHRANILATE SYNTHASE"/>
    <property type="match status" value="1"/>
</dbReference>
<sequence length="530" mass="58562">AHAYEYEFTRRTQTTIGLSETAFSRIQNIAAPMAGSKGEITSDHTPEDYMAKVEMARKRMHIGDIFEVVMSRKYQIAYHGQPSDIFHMMRRINPSPYEFFFQFANEQLIGASPEMFVRVEGDRVESSPISGTARRGDNAMEDAERIQALYNSEKDEVELTMCTDVDRNDKSRICRPGSVKLLARRAIERYAGLFHTVDHVEGRMREGFDGIDAFLSHMWAVTLTGAPKRKAVEIIEHEEISPRRWYGGAIGALMFSGTVNTGITIRAVLLEQGRADYRVGATFVYDSLPEEEEQETRVKSTAFFKAMANLDRTGDEPVEIKAVSKYAGVRIVMVDNEDSFVHTLADYFRQTGANVQTFRHGAPAQAALAKRPDLVIHSPGPGQPEDFGVPDLVRTIAGLGIPQFGVCLGLQGIVEAFGGELSVMDVPRHGKYWKLDHDGTGLFDGVAQGNRVGGYHSLLAVSTKIPDDLEVIARNEVGMVMAVRHTSQPIAAVQFHPESILSMDARAGHRIVENVLTVLLPGSGATKTAA</sequence>
<gene>
    <name evidence="4" type="ORF">METZ01_LOCUS170864</name>
</gene>
<organism evidence="4">
    <name type="scientific">marine metagenome</name>
    <dbReference type="NCBI Taxonomy" id="408172"/>
    <lineage>
        <taxon>unclassified sequences</taxon>
        <taxon>metagenomes</taxon>
        <taxon>ecological metagenomes</taxon>
    </lineage>
</organism>
<accession>A0A382BW24</accession>
<protein>
    <submittedName>
        <fullName evidence="4">Uncharacterized protein</fullName>
    </submittedName>
</protein>
<dbReference type="SUPFAM" id="SSF56322">
    <property type="entry name" value="ADC synthase"/>
    <property type="match status" value="1"/>
</dbReference>
<evidence type="ECO:0000259" key="3">
    <source>
        <dbReference type="Pfam" id="PF00425"/>
    </source>
</evidence>
<dbReference type="InterPro" id="IPR006221">
    <property type="entry name" value="TrpG/PapA_dom"/>
</dbReference>
<dbReference type="GO" id="GO:0000162">
    <property type="term" value="P:L-tryptophan biosynthetic process"/>
    <property type="evidence" value="ECO:0007669"/>
    <property type="project" value="TreeGrafter"/>
</dbReference>
<dbReference type="InterPro" id="IPR005801">
    <property type="entry name" value="ADC_synthase"/>
</dbReference>
<dbReference type="NCBIfam" id="NF010081">
    <property type="entry name" value="PRK13566.1"/>
    <property type="match status" value="1"/>
</dbReference>
<dbReference type="Gene3D" id="3.60.120.10">
    <property type="entry name" value="Anthranilate synthase"/>
    <property type="match status" value="1"/>
</dbReference>
<dbReference type="CDD" id="cd01743">
    <property type="entry name" value="GATase1_Anthranilate_Synthase"/>
    <property type="match status" value="1"/>
</dbReference>
<dbReference type="PRINTS" id="PR00097">
    <property type="entry name" value="ANTSNTHASEII"/>
</dbReference>
<name>A0A382BW24_9ZZZZ</name>
<dbReference type="Gene3D" id="3.40.50.880">
    <property type="match status" value="1"/>
</dbReference>
<reference evidence="4" key="1">
    <citation type="submission" date="2018-05" db="EMBL/GenBank/DDBJ databases">
        <authorList>
            <person name="Lanie J.A."/>
            <person name="Ng W.-L."/>
            <person name="Kazmierczak K.M."/>
            <person name="Andrzejewski T.M."/>
            <person name="Davidsen T.M."/>
            <person name="Wayne K.J."/>
            <person name="Tettelin H."/>
            <person name="Glass J.I."/>
            <person name="Rusch D."/>
            <person name="Podicherti R."/>
            <person name="Tsui H.-C.T."/>
            <person name="Winkler M.E."/>
        </authorList>
    </citation>
    <scope>NUCLEOTIDE SEQUENCE</scope>
</reference>
<dbReference type="Pfam" id="PF00117">
    <property type="entry name" value="GATase"/>
    <property type="match status" value="1"/>
</dbReference>
<evidence type="ECO:0000256" key="1">
    <source>
        <dbReference type="ARBA" id="ARBA00022962"/>
    </source>
</evidence>
<dbReference type="AlphaFoldDB" id="A0A382BW24"/>
<feature type="domain" description="Glutamine amidotransferase" evidence="2">
    <location>
        <begin position="332"/>
        <end position="503"/>
    </location>
</feature>
<evidence type="ECO:0000313" key="4">
    <source>
        <dbReference type="EMBL" id="SVB18010.1"/>
    </source>
</evidence>
<feature type="non-terminal residue" evidence="4">
    <location>
        <position position="1"/>
    </location>
</feature>
<feature type="domain" description="Chorismate-utilising enzyme C-terminal" evidence="3">
    <location>
        <begin position="46"/>
        <end position="299"/>
    </location>
</feature>
<dbReference type="InterPro" id="IPR029062">
    <property type="entry name" value="Class_I_gatase-like"/>
</dbReference>
<proteinExistence type="predicted"/>